<dbReference type="EMBL" id="CP014688">
    <property type="protein sequence ID" value="AQT06419.1"/>
    <property type="molecule type" value="Genomic_DNA"/>
</dbReference>
<sequence length="220" mass="25112">MDFLSHLARLVGLAKPRSSPSLSLLQQHTSLVKEATILLESLLRAPPDGLEEINEQIIVLEKHADAIEYQGTQAIHQAILLPFDRSMLLAAFHLSDNVIDNIRKLSFELTETQVELPQEAKDISRAIAQAAARMCDLPHQLERPERHADDIKNTVRSVHFFEKEADRAYRTLYSKYCKFAEGQELYRNIMILDFGRKLESIADGCEDFSKECYRILTDNS</sequence>
<dbReference type="PANTHER" id="PTHR36536">
    <property type="entry name" value="UPF0111 PROTEIN HI_1603"/>
    <property type="match status" value="1"/>
</dbReference>
<accession>A0A1U9LJ81</accession>
<protein>
    <recommendedName>
        <fullName evidence="4">Phosphate transport regulator</fullName>
    </recommendedName>
</protein>
<dbReference type="RefSeq" id="WP_077932046.1">
    <property type="nucleotide sequence ID" value="NZ_CP014688.1"/>
</dbReference>
<comment type="similarity">
    <text evidence="1">Belongs to the UPF0111 family.</text>
</comment>
<evidence type="ECO:0000256" key="1">
    <source>
        <dbReference type="ARBA" id="ARBA00008591"/>
    </source>
</evidence>
<evidence type="ECO:0000313" key="3">
    <source>
        <dbReference type="Proteomes" id="UP000189055"/>
    </source>
</evidence>
<organism evidence="2 3">
    <name type="scientific">Acetobacter persici</name>
    <dbReference type="NCBI Taxonomy" id="1076596"/>
    <lineage>
        <taxon>Bacteria</taxon>
        <taxon>Pseudomonadati</taxon>
        <taxon>Pseudomonadota</taxon>
        <taxon>Alphaproteobacteria</taxon>
        <taxon>Acetobacterales</taxon>
        <taxon>Acetobacteraceae</taxon>
        <taxon>Acetobacter</taxon>
    </lineage>
</organism>
<proteinExistence type="inferred from homology"/>
<dbReference type="InterPro" id="IPR038078">
    <property type="entry name" value="PhoU-like_sf"/>
</dbReference>
<reference evidence="2 3" key="1">
    <citation type="submission" date="2016-03" db="EMBL/GenBank/DDBJ databases">
        <title>Acetic acid bacteria sequencing.</title>
        <authorList>
            <person name="Brandt J."/>
            <person name="Jakob F."/>
            <person name="Vogel R.F."/>
        </authorList>
    </citation>
    <scope>NUCLEOTIDE SEQUENCE [LARGE SCALE GENOMIC DNA]</scope>
    <source>
        <strain evidence="2 3">TMW2.1084</strain>
        <plasmid evidence="3">pac1084_1</plasmid>
    </source>
</reference>
<evidence type="ECO:0000313" key="2">
    <source>
        <dbReference type="EMBL" id="AQT06419.1"/>
    </source>
</evidence>
<evidence type="ECO:0008006" key="4">
    <source>
        <dbReference type="Google" id="ProtNLM"/>
    </source>
</evidence>
<dbReference type="Pfam" id="PF01865">
    <property type="entry name" value="PhoU_div"/>
    <property type="match status" value="1"/>
</dbReference>
<dbReference type="InterPro" id="IPR002727">
    <property type="entry name" value="DUF47"/>
</dbReference>
<name>A0A1U9LJ81_9PROT</name>
<geneLocation type="plasmid" evidence="3">
    <name>pac1084_1</name>
</geneLocation>
<dbReference type="KEGG" id="aper:A0U91_15510"/>
<keyword evidence="2" id="KW-0614">Plasmid</keyword>
<dbReference type="AlphaFoldDB" id="A0A1U9LJ81"/>
<dbReference type="InterPro" id="IPR018445">
    <property type="entry name" value="Put_Phosphate_transp_reg"/>
</dbReference>
<dbReference type="Proteomes" id="UP000189055">
    <property type="component" value="Plasmid pAC1084_1"/>
</dbReference>
<gene>
    <name evidence="2" type="ORF">A0U91_15510</name>
</gene>
<dbReference type="Gene3D" id="1.20.58.220">
    <property type="entry name" value="Phosphate transport system protein phou homolog 2, domain 2"/>
    <property type="match status" value="1"/>
</dbReference>
<dbReference type="PANTHER" id="PTHR36536:SF3">
    <property type="entry name" value="UPF0111 PROTEIN HI_1603"/>
    <property type="match status" value="1"/>
</dbReference>